<dbReference type="Pfam" id="PF24917">
    <property type="entry name" value="BLTP3A_B"/>
    <property type="match status" value="1"/>
</dbReference>
<evidence type="ECO:0000313" key="1">
    <source>
        <dbReference type="Proteomes" id="UP000694865"/>
    </source>
</evidence>
<gene>
    <name evidence="2" type="primary">LOC100371820</name>
</gene>
<accession>A0ABM0M885</accession>
<dbReference type="GeneID" id="100371820"/>
<dbReference type="PANTHER" id="PTHR22774">
    <property type="entry name" value="CHOREIN N-TERMINAL DOMAIN-CONTAINING PROTEIN"/>
    <property type="match status" value="1"/>
</dbReference>
<name>A0ABM0M885_SACKO</name>
<sequence>MAAILKKQIIKHLSKFAKNVTSDKINISTLKGEGELHNLELNEDVLMDLMDLPTWLVVTKAKCNKLGVKIPWTKIKTTPAALHLDRVEVEMKVTDEFRSSTEDTPLHSSGGKYSLSDRLIDGLYVSVNEILIDFKSDAFHASVLMSQFSIRSTTPDWEFTNDLHETRIKDKNNEELLIFKEAECQTLRVNIDAVQNETTTPILIITHEGKIRFAIKKRLQDCMVLTSKIHLVLTDILLVFTDTQLKAAIEFVQMIVELNEKSQDLVKADMNILSQSKHMEEKAKSKTPGSEQSVQNDRFDMYDITESSYHIAVEIINMHLVDEQNKPKVETFKRRTESGAMKLNMKNVAVDMYPYHVYNTIRSHWQNYNLLSDAIEKRDTWVKHLLANFRQQVKVAKDQGRPYLQEIINSRQAKADCLMTSANFQSRSQPQVRSHHVQYAAGKRIDLSSQHTRSDNRIQQLNHHQHTFQFRQDRKGSPS</sequence>
<dbReference type="Proteomes" id="UP000694865">
    <property type="component" value="Unplaced"/>
</dbReference>
<dbReference type="PANTHER" id="PTHR22774:SF11">
    <property type="entry name" value="CHOREIN N-TERMINAL DOMAIN-CONTAINING PROTEIN"/>
    <property type="match status" value="1"/>
</dbReference>
<evidence type="ECO:0000313" key="2">
    <source>
        <dbReference type="RefSeq" id="XP_006816226.1"/>
    </source>
</evidence>
<dbReference type="RefSeq" id="XP_006816226.1">
    <property type="nucleotide sequence ID" value="XM_006816163.1"/>
</dbReference>
<dbReference type="InterPro" id="IPR026728">
    <property type="entry name" value="BLTP3A/B"/>
</dbReference>
<reference evidence="2" key="1">
    <citation type="submission" date="2025-08" db="UniProtKB">
        <authorList>
            <consortium name="RefSeq"/>
        </authorList>
    </citation>
    <scope>IDENTIFICATION</scope>
    <source>
        <tissue evidence="2">Testes</tissue>
    </source>
</reference>
<organism evidence="1 2">
    <name type="scientific">Saccoglossus kowalevskii</name>
    <name type="common">Acorn worm</name>
    <dbReference type="NCBI Taxonomy" id="10224"/>
    <lineage>
        <taxon>Eukaryota</taxon>
        <taxon>Metazoa</taxon>
        <taxon>Hemichordata</taxon>
        <taxon>Enteropneusta</taxon>
        <taxon>Harrimaniidae</taxon>
        <taxon>Saccoglossus</taxon>
    </lineage>
</organism>
<proteinExistence type="predicted"/>
<protein>
    <submittedName>
        <fullName evidence="2">UHRF1-binding protein 1-like</fullName>
    </submittedName>
</protein>
<keyword evidence="1" id="KW-1185">Reference proteome</keyword>